<keyword evidence="2" id="KW-0805">Transcription regulation</keyword>
<dbReference type="Gene3D" id="1.10.10.10">
    <property type="entry name" value="Winged helix-like DNA-binding domain superfamily/Winged helix DNA-binding domain"/>
    <property type="match status" value="1"/>
</dbReference>
<dbReference type="SUPFAM" id="SSF88946">
    <property type="entry name" value="Sigma2 domain of RNA polymerase sigma factors"/>
    <property type="match status" value="1"/>
</dbReference>
<dbReference type="InterPro" id="IPR039425">
    <property type="entry name" value="RNA_pol_sigma-70-like"/>
</dbReference>
<proteinExistence type="inferred from homology"/>
<dbReference type="InterPro" id="IPR013325">
    <property type="entry name" value="RNA_pol_sigma_r2"/>
</dbReference>
<reference evidence="8" key="1">
    <citation type="journal article" date="2019" name="Int. J. Syst. Evol. Microbiol.">
        <title>The Global Catalogue of Microorganisms (GCM) 10K type strain sequencing project: providing services to taxonomists for standard genome sequencing and annotation.</title>
        <authorList>
            <consortium name="The Broad Institute Genomics Platform"/>
            <consortium name="The Broad Institute Genome Sequencing Center for Infectious Disease"/>
            <person name="Wu L."/>
            <person name="Ma J."/>
        </authorList>
    </citation>
    <scope>NUCLEOTIDE SEQUENCE [LARGE SCALE GENOMIC DNA]</scope>
    <source>
        <strain evidence="8">JCM 4087</strain>
    </source>
</reference>
<evidence type="ECO:0000256" key="3">
    <source>
        <dbReference type="ARBA" id="ARBA00023082"/>
    </source>
</evidence>
<dbReference type="CDD" id="cd06171">
    <property type="entry name" value="Sigma70_r4"/>
    <property type="match status" value="1"/>
</dbReference>
<evidence type="ECO:0000313" key="7">
    <source>
        <dbReference type="EMBL" id="MFC5861967.1"/>
    </source>
</evidence>
<comment type="similarity">
    <text evidence="1">Belongs to the sigma-70 factor family. ECF subfamily.</text>
</comment>
<dbReference type="InterPro" id="IPR007627">
    <property type="entry name" value="RNA_pol_sigma70_r2"/>
</dbReference>
<protein>
    <submittedName>
        <fullName evidence="7">Sigma-70 family RNA polymerase sigma factor</fullName>
    </submittedName>
</protein>
<dbReference type="EMBL" id="JBHSPH010000002">
    <property type="protein sequence ID" value="MFC5861967.1"/>
    <property type="molecule type" value="Genomic_DNA"/>
</dbReference>
<evidence type="ECO:0000259" key="5">
    <source>
        <dbReference type="Pfam" id="PF04542"/>
    </source>
</evidence>
<dbReference type="Pfam" id="PF08281">
    <property type="entry name" value="Sigma70_r4_2"/>
    <property type="match status" value="1"/>
</dbReference>
<dbReference type="Proteomes" id="UP001596091">
    <property type="component" value="Unassembled WGS sequence"/>
</dbReference>
<dbReference type="InterPro" id="IPR013324">
    <property type="entry name" value="RNA_pol_sigma_r3/r4-like"/>
</dbReference>
<dbReference type="PANTHER" id="PTHR43133:SF59">
    <property type="entry name" value="ECF RNA POLYMERASE SIGMA FACTOR SIGR"/>
    <property type="match status" value="1"/>
</dbReference>
<accession>A0ABW1ECE1</accession>
<dbReference type="RefSeq" id="WP_263337879.1">
    <property type="nucleotide sequence ID" value="NZ_JAGSYH010000004.1"/>
</dbReference>
<evidence type="ECO:0000313" key="8">
    <source>
        <dbReference type="Proteomes" id="UP001596091"/>
    </source>
</evidence>
<keyword evidence="3" id="KW-0731">Sigma factor</keyword>
<evidence type="ECO:0000256" key="2">
    <source>
        <dbReference type="ARBA" id="ARBA00023015"/>
    </source>
</evidence>
<keyword evidence="4" id="KW-0804">Transcription</keyword>
<dbReference type="SUPFAM" id="SSF88659">
    <property type="entry name" value="Sigma3 and sigma4 domains of RNA polymerase sigma factors"/>
    <property type="match status" value="1"/>
</dbReference>
<sequence>MEREQFEQLTMPLFDQLYNFAHWLSQNRADAEDLVQETYAKALKGWKSFEEGTNLRAWMYRILRNTFLTSKSGLKALATMQLDEEEVGATGVLTHGSTPELLLLQQESHDAMLEALAGLPVIYREVVLLCEAEEMSYREIAQVVAIPVGTVMSRLARGRRMLREALTARVSSGATEARHDAV</sequence>
<dbReference type="PANTHER" id="PTHR43133">
    <property type="entry name" value="RNA POLYMERASE ECF-TYPE SIGMA FACTO"/>
    <property type="match status" value="1"/>
</dbReference>
<evidence type="ECO:0000256" key="1">
    <source>
        <dbReference type="ARBA" id="ARBA00010641"/>
    </source>
</evidence>
<gene>
    <name evidence="7" type="ORF">ACFPT7_06660</name>
</gene>
<feature type="domain" description="RNA polymerase sigma-70 region 2" evidence="5">
    <location>
        <begin position="15"/>
        <end position="69"/>
    </location>
</feature>
<comment type="caution">
    <text evidence="7">The sequence shown here is derived from an EMBL/GenBank/DDBJ whole genome shotgun (WGS) entry which is preliminary data.</text>
</comment>
<dbReference type="InterPro" id="IPR014284">
    <property type="entry name" value="RNA_pol_sigma-70_dom"/>
</dbReference>
<keyword evidence="8" id="KW-1185">Reference proteome</keyword>
<feature type="domain" description="RNA polymerase sigma factor 70 region 4 type 2" evidence="6">
    <location>
        <begin position="110"/>
        <end position="162"/>
    </location>
</feature>
<name>A0ABW1ECE1_9BACT</name>
<dbReference type="NCBIfam" id="TIGR02937">
    <property type="entry name" value="sigma70-ECF"/>
    <property type="match status" value="1"/>
</dbReference>
<dbReference type="InterPro" id="IPR013249">
    <property type="entry name" value="RNA_pol_sigma70_r4_t2"/>
</dbReference>
<evidence type="ECO:0000256" key="4">
    <source>
        <dbReference type="ARBA" id="ARBA00023163"/>
    </source>
</evidence>
<dbReference type="Pfam" id="PF04542">
    <property type="entry name" value="Sigma70_r2"/>
    <property type="match status" value="1"/>
</dbReference>
<organism evidence="7 8">
    <name type="scientific">Acidicapsa dinghuensis</name>
    <dbReference type="NCBI Taxonomy" id="2218256"/>
    <lineage>
        <taxon>Bacteria</taxon>
        <taxon>Pseudomonadati</taxon>
        <taxon>Acidobacteriota</taxon>
        <taxon>Terriglobia</taxon>
        <taxon>Terriglobales</taxon>
        <taxon>Acidobacteriaceae</taxon>
        <taxon>Acidicapsa</taxon>
    </lineage>
</organism>
<dbReference type="InterPro" id="IPR036388">
    <property type="entry name" value="WH-like_DNA-bd_sf"/>
</dbReference>
<dbReference type="Gene3D" id="1.10.1740.10">
    <property type="match status" value="1"/>
</dbReference>
<evidence type="ECO:0000259" key="6">
    <source>
        <dbReference type="Pfam" id="PF08281"/>
    </source>
</evidence>